<organism evidence="3 4">
    <name type="scientific">Exophiala viscosa</name>
    <dbReference type="NCBI Taxonomy" id="2486360"/>
    <lineage>
        <taxon>Eukaryota</taxon>
        <taxon>Fungi</taxon>
        <taxon>Dikarya</taxon>
        <taxon>Ascomycota</taxon>
        <taxon>Pezizomycotina</taxon>
        <taxon>Eurotiomycetes</taxon>
        <taxon>Chaetothyriomycetidae</taxon>
        <taxon>Chaetothyriales</taxon>
        <taxon>Herpotrichiellaceae</taxon>
        <taxon>Exophiala</taxon>
    </lineage>
</organism>
<feature type="coiled-coil region" evidence="1">
    <location>
        <begin position="16"/>
        <end position="48"/>
    </location>
</feature>
<name>A0AAN6I9G3_9EURO</name>
<dbReference type="InterPro" id="IPR040459">
    <property type="entry name" value="MJ1316"/>
</dbReference>
<dbReference type="Pfam" id="PF04457">
    <property type="entry name" value="MJ1316"/>
    <property type="match status" value="1"/>
</dbReference>
<keyword evidence="1" id="KW-0175">Coiled coil</keyword>
<dbReference type="PANTHER" id="PTHR46729:SF1">
    <property type="entry name" value="LEUKOCYTE RECEPTOR CLUSTER MEMBER 9"/>
    <property type="match status" value="1"/>
</dbReference>
<evidence type="ECO:0000313" key="3">
    <source>
        <dbReference type="EMBL" id="KAI1609562.1"/>
    </source>
</evidence>
<feature type="domain" description="MJ1316 RNA cyclic group end recognition" evidence="2">
    <location>
        <begin position="74"/>
        <end position="147"/>
    </location>
</feature>
<keyword evidence="4" id="KW-1185">Reference proteome</keyword>
<reference evidence="3" key="1">
    <citation type="journal article" date="2022" name="bioRxiv">
        <title>Deciphering the potential niche of two novel black yeast fungi from a biological soil crust based on their genomes, phenotypes, and melanin regulation.</title>
        <authorList>
            <consortium name="DOE Joint Genome Institute"/>
            <person name="Carr E.C."/>
            <person name="Barton Q."/>
            <person name="Grambo S."/>
            <person name="Sullivan M."/>
            <person name="Renfro C.M."/>
            <person name="Kuo A."/>
            <person name="Pangilinan J."/>
            <person name="Lipzen A."/>
            <person name="Keymanesh K."/>
            <person name="Savage E."/>
            <person name="Barry K."/>
            <person name="Grigoriev I.V."/>
            <person name="Riekhof W.R."/>
            <person name="Harris S.S."/>
        </authorList>
    </citation>
    <scope>NUCLEOTIDE SEQUENCE</scope>
    <source>
        <strain evidence="3">JF 03-4F</strain>
    </source>
</reference>
<protein>
    <submittedName>
        <fullName evidence="3">Poly(A) polymerase</fullName>
    </submittedName>
</protein>
<dbReference type="EMBL" id="MU404360">
    <property type="protein sequence ID" value="KAI1609562.1"/>
    <property type="molecule type" value="Genomic_DNA"/>
</dbReference>
<evidence type="ECO:0000256" key="1">
    <source>
        <dbReference type="SAM" id="Coils"/>
    </source>
</evidence>
<proteinExistence type="predicted"/>
<evidence type="ECO:0000259" key="2">
    <source>
        <dbReference type="Pfam" id="PF04457"/>
    </source>
</evidence>
<evidence type="ECO:0000313" key="4">
    <source>
        <dbReference type="Proteomes" id="UP001203852"/>
    </source>
</evidence>
<comment type="caution">
    <text evidence="3">The sequence shown here is derived from an EMBL/GenBank/DDBJ whole genome shotgun (WGS) entry which is preliminary data.</text>
</comment>
<dbReference type="InterPro" id="IPR042653">
    <property type="entry name" value="Leng9"/>
</dbReference>
<gene>
    <name evidence="3" type="ORF">EDD36DRAFT_75022</name>
</gene>
<dbReference type="Proteomes" id="UP001203852">
    <property type="component" value="Unassembled WGS sequence"/>
</dbReference>
<sequence>MTEASAQTIQASSDTIQELRSIAERHIREIQEEKEQEEREDLRRLEELQHYARPRRREKIAKTTTTMSTTASKMRSAHDVLDRLHWDDSLDASKFTIGYLERFTGIKEITASSWVSEFTEEEWIPQHRIKYFKQRNDNGEQVTVWDREKRIDRIFGSGLTNLEEAKVCSRDRGVVLAQ</sequence>
<dbReference type="PANTHER" id="PTHR46729">
    <property type="entry name" value="LEUKOCYTE RECEPTOR CLUSTER MEMBER 9"/>
    <property type="match status" value="1"/>
</dbReference>
<accession>A0AAN6I9G3</accession>
<dbReference type="AlphaFoldDB" id="A0AAN6I9G3"/>